<dbReference type="EMBL" id="CP027032">
    <property type="protein sequence ID" value="AXR79910.1"/>
    <property type="molecule type" value="Genomic_DNA"/>
</dbReference>
<evidence type="ECO:0000313" key="1">
    <source>
        <dbReference type="EMBL" id="AXR79910.1"/>
    </source>
</evidence>
<gene>
    <name evidence="1" type="ORF">AArcMg_4085</name>
</gene>
<geneLocation type="plasmid" evidence="2">
    <name>paarc-mg-01</name>
</geneLocation>
<proteinExistence type="predicted"/>
<accession>A0A346PK65</accession>
<reference evidence="1 2" key="1">
    <citation type="submission" date="2018-02" db="EMBL/GenBank/DDBJ databases">
        <title>Phenotypic and genomic properties of facultatively anaerobic sulfur-reducing natronoarchaea from hypersaline soda lakes.</title>
        <authorList>
            <person name="Sorokin D.Y."/>
            <person name="Kublanov I.V."/>
            <person name="Roman P."/>
            <person name="Sinninghe Damste J.S."/>
            <person name="Golyshin P.N."/>
            <person name="Rojo D."/>
            <person name="Ciordia S."/>
            <person name="Mena M.D.C."/>
            <person name="Ferrer M."/>
            <person name="Messina E."/>
            <person name="Smedile F."/>
            <person name="La Spada G."/>
            <person name="La Cono V."/>
            <person name="Yakimov M.M."/>
        </authorList>
    </citation>
    <scope>NUCLEOTIDE SEQUENCE [LARGE SCALE GENOMIC DNA]</scope>
    <source>
        <strain evidence="1 2">AArc-Mg</strain>
        <plasmid evidence="2">paarc-mg-01</plasmid>
    </source>
</reference>
<evidence type="ECO:0000313" key="2">
    <source>
        <dbReference type="Proteomes" id="UP000258613"/>
    </source>
</evidence>
<protein>
    <submittedName>
        <fullName evidence="1">Uncharacterized protein</fullName>
    </submittedName>
</protein>
<sequence length="234" mass="26044">MAGQQIMTQNEAAHDEGEQAEIKRVETVTVRRHYDSNDNWIPEMTITESVRKAGLSPGDSIRYIPGELEELGLVPALGFPKGDGRVDRFARKITRAGNERGDAYRANIPMHVLEAMGIEEHEIGGDDPVKLTVYAGDRLLAFEPFDGREIPSLNVDEPTGVEKTPFEELFEDYDQIGDLTAERCEEEFGSIEDLADDVINGGEIVKEFPRIGEKRYQAIVDALVEGGHLTEDNL</sequence>
<keyword evidence="2" id="KW-1185">Reference proteome</keyword>
<keyword evidence="1" id="KW-0614">Plasmid</keyword>
<dbReference type="OrthoDB" id="350640at2157"/>
<name>A0A346PK65_9EURY</name>
<dbReference type="Proteomes" id="UP000258613">
    <property type="component" value="Plasmid pAArc-Mg-01"/>
</dbReference>
<dbReference type="RefSeq" id="WP_117366812.1">
    <property type="nucleotide sequence ID" value="NZ_CP027032.1"/>
</dbReference>
<dbReference type="KEGG" id="nag:AArcMg_4085"/>
<dbReference type="AlphaFoldDB" id="A0A346PK65"/>
<organism evidence="1 2">
    <name type="scientific">Natrarchaeobaculum sulfurireducens</name>
    <dbReference type="NCBI Taxonomy" id="2044521"/>
    <lineage>
        <taxon>Archaea</taxon>
        <taxon>Methanobacteriati</taxon>
        <taxon>Methanobacteriota</taxon>
        <taxon>Stenosarchaea group</taxon>
        <taxon>Halobacteria</taxon>
        <taxon>Halobacteriales</taxon>
        <taxon>Natrialbaceae</taxon>
        <taxon>Natrarchaeobaculum</taxon>
    </lineage>
</organism>
<dbReference type="GeneID" id="37640370"/>